<name>A0ABY6V4B8_BIOOC</name>
<proteinExistence type="inferred from homology"/>
<keyword evidence="4" id="KW-0274">FAD</keyword>
<dbReference type="PANTHER" id="PTHR42973:SF39">
    <property type="entry name" value="FAD-BINDING PCMH-TYPE DOMAIN-CONTAINING PROTEIN"/>
    <property type="match status" value="1"/>
</dbReference>
<keyword evidence="5" id="KW-0560">Oxidoreductase</keyword>
<comment type="caution">
    <text evidence="7">The sequence shown here is derived from an EMBL/GenBank/DDBJ whole genome shotgun (WGS) entry which is preliminary data.</text>
</comment>
<accession>A0ABY6V4B8</accession>
<dbReference type="EMBL" id="CABFNS010000945">
    <property type="protein sequence ID" value="VUC37329.1"/>
    <property type="molecule type" value="Genomic_DNA"/>
</dbReference>
<evidence type="ECO:0000259" key="6">
    <source>
        <dbReference type="PROSITE" id="PS51387"/>
    </source>
</evidence>
<feature type="domain" description="FAD-binding PCMH-type" evidence="6">
    <location>
        <begin position="35"/>
        <end position="208"/>
    </location>
</feature>
<evidence type="ECO:0000256" key="3">
    <source>
        <dbReference type="ARBA" id="ARBA00022630"/>
    </source>
</evidence>
<evidence type="ECO:0000256" key="5">
    <source>
        <dbReference type="ARBA" id="ARBA00023002"/>
    </source>
</evidence>
<evidence type="ECO:0000313" key="8">
    <source>
        <dbReference type="Proteomes" id="UP000766486"/>
    </source>
</evidence>
<protein>
    <recommendedName>
        <fullName evidence="6">FAD-binding PCMH-type domain-containing protein</fullName>
    </recommendedName>
</protein>
<dbReference type="InterPro" id="IPR050416">
    <property type="entry name" value="FAD-linked_Oxidoreductase"/>
</dbReference>
<dbReference type="InterPro" id="IPR016166">
    <property type="entry name" value="FAD-bd_PCMH"/>
</dbReference>
<dbReference type="SUPFAM" id="SSF56176">
    <property type="entry name" value="FAD-binding/transporter-associated domain-like"/>
    <property type="match status" value="1"/>
</dbReference>
<dbReference type="PANTHER" id="PTHR42973">
    <property type="entry name" value="BINDING OXIDOREDUCTASE, PUTATIVE (AFU_ORTHOLOGUE AFUA_1G17690)-RELATED"/>
    <property type="match status" value="1"/>
</dbReference>
<evidence type="ECO:0000256" key="4">
    <source>
        <dbReference type="ARBA" id="ARBA00022827"/>
    </source>
</evidence>
<comment type="similarity">
    <text evidence="2">Belongs to the oxygen-dependent FAD-linked oxidoreductase family.</text>
</comment>
<dbReference type="Proteomes" id="UP000766486">
    <property type="component" value="Unassembled WGS sequence"/>
</dbReference>
<dbReference type="InterPro" id="IPR016169">
    <property type="entry name" value="FAD-bd_PCMH_sub2"/>
</dbReference>
<reference evidence="7 8" key="1">
    <citation type="submission" date="2019-06" db="EMBL/GenBank/DDBJ databases">
        <authorList>
            <person name="Broberg M."/>
        </authorList>
    </citation>
    <scope>NUCLEOTIDE SEQUENCE [LARGE SCALE GENOMIC DNA]</scope>
</reference>
<dbReference type="InterPro" id="IPR006093">
    <property type="entry name" value="Oxy_OxRdtase_FAD_BS"/>
</dbReference>
<keyword evidence="8" id="KW-1185">Reference proteome</keyword>
<evidence type="ECO:0000313" key="7">
    <source>
        <dbReference type="EMBL" id="VUC37329.1"/>
    </source>
</evidence>
<keyword evidence="3" id="KW-0285">Flavoprotein</keyword>
<gene>
    <name evidence="7" type="ORF">CLO192961_LOCUS468755</name>
</gene>
<dbReference type="InterPro" id="IPR036318">
    <property type="entry name" value="FAD-bd_PCMH-like_sf"/>
</dbReference>
<dbReference type="PROSITE" id="PS00862">
    <property type="entry name" value="OX2_COVAL_FAD"/>
    <property type="match status" value="1"/>
</dbReference>
<evidence type="ECO:0000256" key="1">
    <source>
        <dbReference type="ARBA" id="ARBA00001974"/>
    </source>
</evidence>
<dbReference type="Gene3D" id="3.30.465.10">
    <property type="match status" value="1"/>
</dbReference>
<dbReference type="Pfam" id="PF01565">
    <property type="entry name" value="FAD_binding_4"/>
    <property type="match status" value="1"/>
</dbReference>
<comment type="cofactor">
    <cofactor evidence="1">
        <name>FAD</name>
        <dbReference type="ChEBI" id="CHEBI:57692"/>
    </cofactor>
</comment>
<dbReference type="PROSITE" id="PS51387">
    <property type="entry name" value="FAD_PCMH"/>
    <property type="match status" value="1"/>
</dbReference>
<dbReference type="InterPro" id="IPR006094">
    <property type="entry name" value="Oxid_FAD_bind_N"/>
</dbReference>
<organism evidence="7 8">
    <name type="scientific">Bionectria ochroleuca</name>
    <name type="common">Gliocladium roseum</name>
    <dbReference type="NCBI Taxonomy" id="29856"/>
    <lineage>
        <taxon>Eukaryota</taxon>
        <taxon>Fungi</taxon>
        <taxon>Dikarya</taxon>
        <taxon>Ascomycota</taxon>
        <taxon>Pezizomycotina</taxon>
        <taxon>Sordariomycetes</taxon>
        <taxon>Hypocreomycetidae</taxon>
        <taxon>Hypocreales</taxon>
        <taxon>Bionectriaceae</taxon>
        <taxon>Clonostachys</taxon>
    </lineage>
</organism>
<evidence type="ECO:0000256" key="2">
    <source>
        <dbReference type="ARBA" id="ARBA00005466"/>
    </source>
</evidence>
<sequence length="503" mass="56416">MVQDCDNSEKNGMVLVPQTRGYEASRARYFNPEESGRFPAEIHAVQTLTDVIKALKRAQELGVTVGVRSGGHTPSKPSLVDKGVLIDMSQLNRQVSYDPQSQEVCFGPGVRVYEAWKATDAIGRFFPFGHAPDVGLGGFCLAGGQGFFMRGWGVTITNWIVKLEIVVPDGRVVIASRTQNKDLFWAARGAGQAFFGVVTRIWSRTIPKKKMFGRTLLFEVKEQYEDLLSFAFHCDDKMTKDFTEAAVCTFHDELLQADVAYERVPPSSPLRLLINASAYADDLSEANAMLSSWDQIPENIKGCLMQSTPVSKVDWEDFFKLQEKFNPQGPDRKWGINSILNDIAVPRSEMISAIKPAMCNLPTVSSYGCIYMSDLLNPDEEDAVFSLPQQYYISTFTGWKDPSLQPEIHETMLTSYQKAESVACGMYIADFNQTPSCSHSPSVSGNRIWPYSSFRESNRVFDQLPVWTESARAKFMKIREEWDLQGLFSGYKAFSGPMKGRNK</sequence>